<dbReference type="InterPro" id="IPR020806">
    <property type="entry name" value="PKS_PP-bd"/>
</dbReference>
<dbReference type="Gene3D" id="3.30.300.30">
    <property type="match status" value="1"/>
</dbReference>
<dbReference type="Gene3D" id="3.40.50.12780">
    <property type="entry name" value="N-terminal domain of ligase-like"/>
    <property type="match status" value="1"/>
</dbReference>
<dbReference type="InterPro" id="IPR001031">
    <property type="entry name" value="Thioesterase"/>
</dbReference>
<gene>
    <name evidence="4" type="ORF">J7I44_02395</name>
</gene>
<evidence type="ECO:0000313" key="5">
    <source>
        <dbReference type="Proteomes" id="UP000823790"/>
    </source>
</evidence>
<dbReference type="SMART" id="SM00823">
    <property type="entry name" value="PKS_PP"/>
    <property type="match status" value="1"/>
</dbReference>
<dbReference type="NCBIfam" id="TIGR01733">
    <property type="entry name" value="AA-adenyl-dom"/>
    <property type="match status" value="1"/>
</dbReference>
<dbReference type="SUPFAM" id="SSF53474">
    <property type="entry name" value="alpha/beta-Hydrolases"/>
    <property type="match status" value="1"/>
</dbReference>
<dbReference type="InterPro" id="IPR025110">
    <property type="entry name" value="AMP-bd_C"/>
</dbReference>
<dbReference type="SUPFAM" id="SSF56801">
    <property type="entry name" value="Acetyl-CoA synthetase-like"/>
    <property type="match status" value="1"/>
</dbReference>
<feature type="domain" description="Carrier" evidence="3">
    <location>
        <begin position="434"/>
        <end position="510"/>
    </location>
</feature>
<reference evidence="4 5" key="1">
    <citation type="submission" date="2021-04" db="EMBL/GenBank/DDBJ databases">
        <authorList>
            <person name="Huq M.A."/>
        </authorList>
    </citation>
    <scope>NUCLEOTIDE SEQUENCE [LARGE SCALE GENOMIC DNA]</scope>
    <source>
        <strain evidence="4 5">MAH-13</strain>
    </source>
</reference>
<evidence type="ECO:0000259" key="3">
    <source>
        <dbReference type="PROSITE" id="PS50075"/>
    </source>
</evidence>
<dbReference type="CDD" id="cd17643">
    <property type="entry name" value="A_NRPS_Cytc1-like"/>
    <property type="match status" value="1"/>
</dbReference>
<dbReference type="Gene3D" id="1.10.1200.10">
    <property type="entry name" value="ACP-like"/>
    <property type="match status" value="1"/>
</dbReference>
<evidence type="ECO:0000256" key="2">
    <source>
        <dbReference type="ARBA" id="ARBA00022553"/>
    </source>
</evidence>
<dbReference type="InterPro" id="IPR000873">
    <property type="entry name" value="AMP-dep_synth/lig_dom"/>
</dbReference>
<dbReference type="InterPro" id="IPR036736">
    <property type="entry name" value="ACP-like_sf"/>
</dbReference>
<dbReference type="InterPro" id="IPR042099">
    <property type="entry name" value="ANL_N_sf"/>
</dbReference>
<evidence type="ECO:0000313" key="4">
    <source>
        <dbReference type="EMBL" id="MBP1473130.1"/>
    </source>
</evidence>
<dbReference type="Pfam" id="PF13193">
    <property type="entry name" value="AMP-binding_C"/>
    <property type="match status" value="1"/>
</dbReference>
<evidence type="ECO:0000256" key="1">
    <source>
        <dbReference type="ARBA" id="ARBA00022450"/>
    </source>
</evidence>
<dbReference type="RefSeq" id="WP_209615122.1">
    <property type="nucleotide sequence ID" value="NZ_JAGJRS010000005.1"/>
</dbReference>
<dbReference type="Gene3D" id="3.40.50.1820">
    <property type="entry name" value="alpha/beta hydrolase"/>
    <property type="match status" value="1"/>
</dbReference>
<dbReference type="PANTHER" id="PTHR45527">
    <property type="entry name" value="NONRIBOSOMAL PEPTIDE SYNTHETASE"/>
    <property type="match status" value="1"/>
</dbReference>
<dbReference type="InterPro" id="IPR020845">
    <property type="entry name" value="AMP-binding_CS"/>
</dbReference>
<keyword evidence="2" id="KW-0597">Phosphoprotein</keyword>
<dbReference type="SMART" id="SM00824">
    <property type="entry name" value="PKS_TE"/>
    <property type="match status" value="1"/>
</dbReference>
<dbReference type="Pfam" id="PF00501">
    <property type="entry name" value="AMP-binding"/>
    <property type="match status" value="1"/>
</dbReference>
<dbReference type="InterPro" id="IPR029058">
    <property type="entry name" value="AB_hydrolase_fold"/>
</dbReference>
<dbReference type="PROSITE" id="PS00455">
    <property type="entry name" value="AMP_BINDING"/>
    <property type="match status" value="1"/>
</dbReference>
<protein>
    <submittedName>
        <fullName evidence="4">Amino acid adenylation domain-containing protein</fullName>
    </submittedName>
</protein>
<name>A0ABS4DJD7_9GAMM</name>
<dbReference type="InterPro" id="IPR020802">
    <property type="entry name" value="TesA-like"/>
</dbReference>
<dbReference type="PANTHER" id="PTHR45527:SF14">
    <property type="entry name" value="PLIPASTATIN SYNTHASE SUBUNIT B"/>
    <property type="match status" value="1"/>
</dbReference>
<dbReference type="InterPro" id="IPR009081">
    <property type="entry name" value="PP-bd_ACP"/>
</dbReference>
<dbReference type="Proteomes" id="UP000823790">
    <property type="component" value="Unassembled WGS sequence"/>
</dbReference>
<dbReference type="Pfam" id="PF00975">
    <property type="entry name" value="Thioesterase"/>
    <property type="match status" value="1"/>
</dbReference>
<keyword evidence="5" id="KW-1185">Reference proteome</keyword>
<keyword evidence="1" id="KW-0596">Phosphopantetheine</keyword>
<dbReference type="PROSITE" id="PS50075">
    <property type="entry name" value="CARRIER"/>
    <property type="match status" value="1"/>
</dbReference>
<dbReference type="EMBL" id="JAGJRS010000005">
    <property type="protein sequence ID" value="MBP1473130.1"/>
    <property type="molecule type" value="Genomic_DNA"/>
</dbReference>
<dbReference type="InterPro" id="IPR010071">
    <property type="entry name" value="AA_adenyl_dom"/>
</dbReference>
<organism evidence="4 5">
    <name type="scientific">Frateuria flava</name>
    <dbReference type="NCBI Taxonomy" id="2821489"/>
    <lineage>
        <taxon>Bacteria</taxon>
        <taxon>Pseudomonadati</taxon>
        <taxon>Pseudomonadota</taxon>
        <taxon>Gammaproteobacteria</taxon>
        <taxon>Lysobacterales</taxon>
        <taxon>Rhodanobacteraceae</taxon>
        <taxon>Frateuria</taxon>
    </lineage>
</organism>
<accession>A0ABS4DJD7</accession>
<dbReference type="Pfam" id="PF00550">
    <property type="entry name" value="PP-binding"/>
    <property type="match status" value="1"/>
</dbReference>
<comment type="caution">
    <text evidence="4">The sequence shown here is derived from an EMBL/GenBank/DDBJ whole genome shotgun (WGS) entry which is preliminary data.</text>
</comment>
<dbReference type="SUPFAM" id="SSF47336">
    <property type="entry name" value="ACP-like"/>
    <property type="match status" value="1"/>
</dbReference>
<feature type="non-terminal residue" evidence="4">
    <location>
        <position position="1"/>
    </location>
</feature>
<dbReference type="InterPro" id="IPR006162">
    <property type="entry name" value="Ppantetheine_attach_site"/>
</dbReference>
<dbReference type="InterPro" id="IPR045851">
    <property type="entry name" value="AMP-bd_C_sf"/>
</dbReference>
<proteinExistence type="predicted"/>
<sequence length="787" mass="84924">YLPIDPACPPERLAYMLEDARPLAVLTQQSVREHIPPGDFALVLLDEDEAALAAQPADNPAPRNQPEQLAYIIYTSGSTGRPKGVQVEHSQVVRLFEASRGWFDFGPDEVWTLFHSCAFDFSVWEMWGALLHGGCLVVVPYWVSRSPEDYHALLLRERVTFLNQTPTAFRSLLRVDAQSPQRLSVRQVALGGEALDPASLRPWFARYGDHSRVVNMYGPTETTVAATFHRMTESELDAPRGSVIGRPLADLSSRVVDAHGHDAPLGVPGELWIAGPGVTRGYLRRPSLTAERFVAGHCGAGSRWYRSGDLVRRLPAGDLEYLGRIDQQVKIRGFRIELGEIETALAELQGVREASVQVATVDGDDKRLIAYVVIPAPLDEDALRAGLRARLPDYMVPAHFVRMDALPMTANGKLDHRALPPVDLAGASHASYVEPSTAVERSLAAVWARVLGREAPIGLRDNFFELGGHSLMVMRLTTGVRDALGHTLTPRQIFAAPTLGAMARAIADASEPTWSPAVEVQPGAPGTAPLFVVHPIEGGVYFCAELARALGPGQPVHALQAFGLEPGQAPCEDLGSMAASYMEAMQQVQPQGPYRLGGYSMGGTVALEIARRLRVAGEEVAFLGLFDAYPASMAAPRGRAELVAGLWGSVLGFGAADITALDEEDCVSFVLAKGVAAGVLPAGYGRQDALRQIRVLEANLRAYAGHVSEPYEGEIVLFAAAGNPSPLAACHWQHVAHGRVIVEEVPGDHFSMLAQPHVAELAKVLRKHLDRAMASSERAPQATAESA</sequence>
<dbReference type="PROSITE" id="PS00012">
    <property type="entry name" value="PHOSPHOPANTETHEINE"/>
    <property type="match status" value="1"/>
</dbReference>